<organism evidence="1 2">
    <name type="scientific">Ralstonia solanacearum (strain Po82)</name>
    <dbReference type="NCBI Taxonomy" id="1031711"/>
    <lineage>
        <taxon>Bacteria</taxon>
        <taxon>Pseudomonadati</taxon>
        <taxon>Pseudomonadota</taxon>
        <taxon>Betaproteobacteria</taxon>
        <taxon>Burkholderiales</taxon>
        <taxon>Burkholderiaceae</taxon>
        <taxon>Ralstonia</taxon>
        <taxon>Ralstonia solanacearum species complex</taxon>
    </lineage>
</organism>
<dbReference type="AlphaFoldDB" id="F6G0U7"/>
<reference evidence="1 2" key="1">
    <citation type="journal article" date="2011" name="J. Bacteriol.">
        <title>Complete genome sequence of the plant pathogen Ralstonia solanacearum strain Po82.</title>
        <authorList>
            <person name="Xu J."/>
            <person name="Zheng H.J."/>
            <person name="Liu L."/>
            <person name="Pan Z.C."/>
            <person name="Prior P."/>
            <person name="Tang B."/>
            <person name="Xu J.S."/>
            <person name="Zhang H."/>
            <person name="Tian Q."/>
            <person name="Zhang L.Q."/>
            <person name="Feng J."/>
        </authorList>
    </citation>
    <scope>NUCLEOTIDE SEQUENCE [LARGE SCALE GENOMIC DNA]</scope>
    <source>
        <strain evidence="1 2">Po82</strain>
    </source>
</reference>
<proteinExistence type="predicted"/>
<dbReference type="Proteomes" id="UP000007953">
    <property type="component" value="Chromosome"/>
</dbReference>
<dbReference type="KEGG" id="rsn:RSPO_c01715"/>
<dbReference type="EMBL" id="CP002819">
    <property type="protein sequence ID" value="AEG69015.1"/>
    <property type="molecule type" value="Genomic_DNA"/>
</dbReference>
<evidence type="ECO:0000313" key="1">
    <source>
        <dbReference type="EMBL" id="AEG69015.1"/>
    </source>
</evidence>
<sequence>MPQSHADRCSRAAARFCCTDFALHRLHRNSIATMERHDGHEQEGH</sequence>
<gene>
    <name evidence="1" type="ordered locus">RSPO_c01715</name>
</gene>
<dbReference type="HOGENOM" id="CLU_3204350_0_0_4"/>
<evidence type="ECO:0000313" key="2">
    <source>
        <dbReference type="Proteomes" id="UP000007953"/>
    </source>
</evidence>
<protein>
    <submittedName>
        <fullName evidence="1">Uncharacterized protein</fullName>
    </submittedName>
</protein>
<accession>F6G0U7</accession>
<name>F6G0U7_RALS8</name>